<dbReference type="SUPFAM" id="SSF52467">
    <property type="entry name" value="DHS-like NAD/FAD-binding domain"/>
    <property type="match status" value="1"/>
</dbReference>
<dbReference type="PANTHER" id="PTHR18968">
    <property type="entry name" value="THIAMINE PYROPHOSPHATE ENZYMES"/>
    <property type="match status" value="1"/>
</dbReference>
<dbReference type="CDD" id="cd07035">
    <property type="entry name" value="TPP_PYR_POX_like"/>
    <property type="match status" value="1"/>
</dbReference>
<dbReference type="GO" id="GO:0009099">
    <property type="term" value="P:L-valine biosynthetic process"/>
    <property type="evidence" value="ECO:0007669"/>
    <property type="project" value="TreeGrafter"/>
</dbReference>
<dbReference type="InterPro" id="IPR029035">
    <property type="entry name" value="DHS-like_NAD/FAD-binding_dom"/>
</dbReference>
<evidence type="ECO:0000256" key="3">
    <source>
        <dbReference type="RuleBase" id="RU362132"/>
    </source>
</evidence>
<dbReference type="GO" id="GO:0000287">
    <property type="term" value="F:magnesium ion binding"/>
    <property type="evidence" value="ECO:0007669"/>
    <property type="project" value="InterPro"/>
</dbReference>
<feature type="domain" description="Thiamine pyrophosphate enzyme TPP-binding" evidence="5">
    <location>
        <begin position="396"/>
        <end position="545"/>
    </location>
</feature>
<feature type="domain" description="Thiamine pyrophosphate enzyme central" evidence="4">
    <location>
        <begin position="197"/>
        <end position="333"/>
    </location>
</feature>
<evidence type="ECO:0000256" key="2">
    <source>
        <dbReference type="ARBA" id="ARBA00023052"/>
    </source>
</evidence>
<evidence type="ECO:0000313" key="7">
    <source>
        <dbReference type="EMBL" id="PIS28297.1"/>
    </source>
</evidence>
<dbReference type="GO" id="GO:0009097">
    <property type="term" value="P:isoleucine biosynthetic process"/>
    <property type="evidence" value="ECO:0007669"/>
    <property type="project" value="TreeGrafter"/>
</dbReference>
<comment type="caution">
    <text evidence="7">The sequence shown here is derived from an EMBL/GenBank/DDBJ whole genome shotgun (WGS) entry which is preliminary data.</text>
</comment>
<keyword evidence="2 3" id="KW-0786">Thiamine pyrophosphate</keyword>
<dbReference type="Gene3D" id="3.40.50.1220">
    <property type="entry name" value="TPP-binding domain"/>
    <property type="match status" value="1"/>
</dbReference>
<evidence type="ECO:0000259" key="4">
    <source>
        <dbReference type="Pfam" id="PF00205"/>
    </source>
</evidence>
<dbReference type="GO" id="GO:0030976">
    <property type="term" value="F:thiamine pyrophosphate binding"/>
    <property type="evidence" value="ECO:0007669"/>
    <property type="project" value="InterPro"/>
</dbReference>
<reference evidence="7 8" key="1">
    <citation type="submission" date="2017-09" db="EMBL/GenBank/DDBJ databases">
        <title>Depth-based differentiation of microbial function through sediment-hosted aquifers and enrichment of novel symbionts in the deep terrestrial subsurface.</title>
        <authorList>
            <person name="Probst A.J."/>
            <person name="Ladd B."/>
            <person name="Jarett J.K."/>
            <person name="Geller-Mcgrath D.E."/>
            <person name="Sieber C.M."/>
            <person name="Emerson J.B."/>
            <person name="Anantharaman K."/>
            <person name="Thomas B.C."/>
            <person name="Malmstrom R."/>
            <person name="Stieglmeier M."/>
            <person name="Klingl A."/>
            <person name="Woyke T."/>
            <person name="Ryan C.M."/>
            <person name="Banfield J.F."/>
        </authorList>
    </citation>
    <scope>NUCLEOTIDE SEQUENCE [LARGE SCALE GENOMIC DNA]</scope>
    <source>
        <strain evidence="7">CG08_land_8_20_14_0_20_45_16</strain>
    </source>
</reference>
<protein>
    <recommendedName>
        <fullName evidence="9">Acetolactate synthase</fullName>
    </recommendedName>
</protein>
<dbReference type="GO" id="GO:0003984">
    <property type="term" value="F:acetolactate synthase activity"/>
    <property type="evidence" value="ECO:0007669"/>
    <property type="project" value="TreeGrafter"/>
</dbReference>
<dbReference type="GO" id="GO:0050660">
    <property type="term" value="F:flavin adenine dinucleotide binding"/>
    <property type="evidence" value="ECO:0007669"/>
    <property type="project" value="TreeGrafter"/>
</dbReference>
<gene>
    <name evidence="7" type="ORF">COT42_08595</name>
</gene>
<dbReference type="InterPro" id="IPR045229">
    <property type="entry name" value="TPP_enz"/>
</dbReference>
<dbReference type="InterPro" id="IPR011766">
    <property type="entry name" value="TPP_enzyme_TPP-bd"/>
</dbReference>
<dbReference type="Gene3D" id="3.40.50.970">
    <property type="match status" value="2"/>
</dbReference>
<dbReference type="Proteomes" id="UP000231343">
    <property type="component" value="Unassembled WGS sequence"/>
</dbReference>
<proteinExistence type="inferred from homology"/>
<organism evidence="7 8">
    <name type="scientific">Candidatus Saganbacteria bacterium CG08_land_8_20_14_0_20_45_16</name>
    <dbReference type="NCBI Taxonomy" id="2014293"/>
    <lineage>
        <taxon>Bacteria</taxon>
        <taxon>Bacillati</taxon>
        <taxon>Saganbacteria</taxon>
    </lineage>
</organism>
<dbReference type="SUPFAM" id="SSF52518">
    <property type="entry name" value="Thiamin diphosphate-binding fold (THDP-binding)"/>
    <property type="match status" value="2"/>
</dbReference>
<dbReference type="FunFam" id="3.40.50.970:FF:000007">
    <property type="entry name" value="Acetolactate synthase"/>
    <property type="match status" value="1"/>
</dbReference>
<dbReference type="InterPro" id="IPR012001">
    <property type="entry name" value="Thiamin_PyroP_enz_TPP-bd_dom"/>
</dbReference>
<dbReference type="Pfam" id="PF02776">
    <property type="entry name" value="TPP_enzyme_N"/>
    <property type="match status" value="1"/>
</dbReference>
<dbReference type="InterPro" id="IPR029061">
    <property type="entry name" value="THDP-binding"/>
</dbReference>
<evidence type="ECO:0000259" key="5">
    <source>
        <dbReference type="Pfam" id="PF02775"/>
    </source>
</evidence>
<dbReference type="Pfam" id="PF00205">
    <property type="entry name" value="TPP_enzyme_M"/>
    <property type="match status" value="1"/>
</dbReference>
<feature type="domain" description="Thiamine pyrophosphate enzyme N-terminal TPP-binding" evidence="6">
    <location>
        <begin position="3"/>
        <end position="123"/>
    </location>
</feature>
<accession>A0A2H0XTP3</accession>
<sequence length="595" mass="64949">MIKLSDFVMKFVVKAGVKDIFLLSGGGCMHLVDSVGRNKDLNYVCCLHEQVASFAAVAYGQYTNNLGVALVTTGPGGTNAITGVAAAWTDSIPLLVLSGQVKRPDISVGRGLRTFGFQELDIVSVVKPITKYAATIFESNQIRSELEKACFIAQSGRPGPVWLDIPLDVQAALIDEAKLKSFVPKKAKPVKSLPKKVKQIISWLKKSKRPVVIAGYGIKVSGAEKDFVKLIEKLNIPVLTTWKALDLLPEDHPLFFGRPGCIGQRGANFIQQNADLVITIGARLDYGQIGFDHKTFAREAKKVVVDVEAAELDKFKFKLDLAVKSSAADFILELLKESEPINCADWLKLCLGWKKRYPVVLPEHWAQKKYASTYALIDTLSKLSAKADLFVPENSGAASEIVMQALRLQAGQRVITMNTLGSMGSGLPASIGASVASRKKRVISVIGDGSLQMNVQDLETVARLKLPIKYFILNNDGYGSIKNTQRNYFKGLYVGSDPTSGVTLPATAKIAVAYQIKYFKISKNSEITKKVKEALAFSGPVLCEVMVDPVEATSPKLQSQVKPDGSMVSKSLEDLWPFLDRAEFTSNMIVNPLDE</sequence>
<evidence type="ECO:0000259" key="6">
    <source>
        <dbReference type="Pfam" id="PF02776"/>
    </source>
</evidence>
<name>A0A2H0XTP3_UNCSA</name>
<dbReference type="CDD" id="cd00568">
    <property type="entry name" value="TPP_enzymes"/>
    <property type="match status" value="1"/>
</dbReference>
<dbReference type="GO" id="GO:0005948">
    <property type="term" value="C:acetolactate synthase complex"/>
    <property type="evidence" value="ECO:0007669"/>
    <property type="project" value="TreeGrafter"/>
</dbReference>
<evidence type="ECO:0000256" key="1">
    <source>
        <dbReference type="ARBA" id="ARBA00007812"/>
    </source>
</evidence>
<evidence type="ECO:0008006" key="9">
    <source>
        <dbReference type="Google" id="ProtNLM"/>
    </source>
</evidence>
<evidence type="ECO:0000313" key="8">
    <source>
        <dbReference type="Proteomes" id="UP000231343"/>
    </source>
</evidence>
<dbReference type="Pfam" id="PF02775">
    <property type="entry name" value="TPP_enzyme_C"/>
    <property type="match status" value="1"/>
</dbReference>
<dbReference type="AlphaFoldDB" id="A0A2H0XTP3"/>
<dbReference type="EMBL" id="PEYM01000140">
    <property type="protein sequence ID" value="PIS28297.1"/>
    <property type="molecule type" value="Genomic_DNA"/>
</dbReference>
<comment type="similarity">
    <text evidence="1 3">Belongs to the TPP enzyme family.</text>
</comment>
<dbReference type="PANTHER" id="PTHR18968:SF142">
    <property type="entry name" value="ACETOLACTATE SYNTHASE"/>
    <property type="match status" value="1"/>
</dbReference>
<dbReference type="InterPro" id="IPR012000">
    <property type="entry name" value="Thiamin_PyroP_enz_cen_dom"/>
</dbReference>